<evidence type="ECO:0008006" key="3">
    <source>
        <dbReference type="Google" id="ProtNLM"/>
    </source>
</evidence>
<accession>A0A561SIS4</accession>
<comment type="caution">
    <text evidence="1">The sequence shown here is derived from an EMBL/GenBank/DDBJ whole genome shotgun (WGS) entry which is preliminary data.</text>
</comment>
<gene>
    <name evidence="1" type="ORF">FHX44_11658</name>
</gene>
<keyword evidence="2" id="KW-1185">Reference proteome</keyword>
<evidence type="ECO:0000313" key="2">
    <source>
        <dbReference type="Proteomes" id="UP000321261"/>
    </source>
</evidence>
<protein>
    <recommendedName>
        <fullName evidence="3">PE family protein</fullName>
    </recommendedName>
</protein>
<proteinExistence type="predicted"/>
<evidence type="ECO:0000313" key="1">
    <source>
        <dbReference type="EMBL" id="TWF74776.1"/>
    </source>
</evidence>
<name>A0A561SIS4_9PSEU</name>
<reference evidence="1 2" key="1">
    <citation type="submission" date="2019-06" db="EMBL/GenBank/DDBJ databases">
        <title>Sequencing the genomes of 1000 actinobacteria strains.</title>
        <authorList>
            <person name="Klenk H.-P."/>
        </authorList>
    </citation>
    <scope>NUCLEOTIDE SEQUENCE [LARGE SCALE GENOMIC DNA]</scope>
    <source>
        <strain evidence="1 2">DSM 45671</strain>
    </source>
</reference>
<dbReference type="Proteomes" id="UP000321261">
    <property type="component" value="Unassembled WGS sequence"/>
</dbReference>
<dbReference type="EMBL" id="VIWU01000001">
    <property type="protein sequence ID" value="TWF74776.1"/>
    <property type="molecule type" value="Genomic_DNA"/>
</dbReference>
<sequence length="113" mass="12259">MPGTQPTVTLRVDSSALPAVKAAFDEAIAEVRLQVQRLGGAAFIPEPWLGDPISSTTRAHYNSVVMESAEGAYSAMVAYADELIRIRDSLQAMQDQYLSSEDQAAGDMRRQQA</sequence>
<dbReference type="AlphaFoldDB" id="A0A561SIS4"/>
<organism evidence="1 2">
    <name type="scientific">Pseudonocardia hierapolitana</name>
    <dbReference type="NCBI Taxonomy" id="1128676"/>
    <lineage>
        <taxon>Bacteria</taxon>
        <taxon>Bacillati</taxon>
        <taxon>Actinomycetota</taxon>
        <taxon>Actinomycetes</taxon>
        <taxon>Pseudonocardiales</taxon>
        <taxon>Pseudonocardiaceae</taxon>
        <taxon>Pseudonocardia</taxon>
    </lineage>
</organism>